<dbReference type="Pfam" id="PF00498">
    <property type="entry name" value="FHA"/>
    <property type="match status" value="1"/>
</dbReference>
<comment type="caution">
    <text evidence="4">The sequence shown here is derived from an EMBL/GenBank/DDBJ whole genome shotgun (WGS) entry which is preliminary data.</text>
</comment>
<dbReference type="RefSeq" id="WP_287848361.1">
    <property type="nucleotide sequence ID" value="NZ_VUMY01000003.1"/>
</dbReference>
<feature type="region of interest" description="Disordered" evidence="2">
    <location>
        <begin position="106"/>
        <end position="166"/>
    </location>
</feature>
<dbReference type="InterPro" id="IPR008984">
    <property type="entry name" value="SMAD_FHA_dom_sf"/>
</dbReference>
<dbReference type="SMART" id="SM00240">
    <property type="entry name" value="FHA"/>
    <property type="match status" value="1"/>
</dbReference>
<organism evidence="4 5">
    <name type="scientific">Mobiluncus porci</name>
    <dbReference type="NCBI Taxonomy" id="2652278"/>
    <lineage>
        <taxon>Bacteria</taxon>
        <taxon>Bacillati</taxon>
        <taxon>Actinomycetota</taxon>
        <taxon>Actinomycetes</taxon>
        <taxon>Actinomycetales</taxon>
        <taxon>Actinomycetaceae</taxon>
        <taxon>Mobiluncus</taxon>
    </lineage>
</organism>
<keyword evidence="1" id="KW-0597">Phosphoprotein</keyword>
<dbReference type="Gene3D" id="2.60.200.20">
    <property type="match status" value="1"/>
</dbReference>
<dbReference type="CDD" id="cd00060">
    <property type="entry name" value="FHA"/>
    <property type="match status" value="1"/>
</dbReference>
<dbReference type="InterPro" id="IPR000253">
    <property type="entry name" value="FHA_dom"/>
</dbReference>
<evidence type="ECO:0000313" key="4">
    <source>
        <dbReference type="EMBL" id="MST49042.1"/>
    </source>
</evidence>
<accession>A0A7K0K0N3</accession>
<gene>
    <name evidence="4" type="ORF">FYJ63_02045</name>
</gene>
<dbReference type="Pfam" id="PF12401">
    <property type="entry name" value="FhaA_N"/>
    <property type="match status" value="1"/>
</dbReference>
<dbReference type="AlphaFoldDB" id="A0A7K0K0N3"/>
<protein>
    <submittedName>
        <fullName evidence="4">DUF2662 domain-containing protein</fullName>
    </submittedName>
</protein>
<reference evidence="4 5" key="1">
    <citation type="submission" date="2019-08" db="EMBL/GenBank/DDBJ databases">
        <title>In-depth cultivation of the pig gut microbiome towards novel bacterial diversity and tailored functional studies.</title>
        <authorList>
            <person name="Wylensek D."/>
            <person name="Hitch T.C.A."/>
            <person name="Clavel T."/>
        </authorList>
    </citation>
    <scope>NUCLEOTIDE SEQUENCE [LARGE SCALE GENOMIC DNA]</scope>
    <source>
        <strain evidence="4 5">RF-GAM-744-WT-7</strain>
    </source>
</reference>
<evidence type="ECO:0000256" key="1">
    <source>
        <dbReference type="ARBA" id="ARBA00022553"/>
    </source>
</evidence>
<evidence type="ECO:0000259" key="3">
    <source>
        <dbReference type="PROSITE" id="PS50006"/>
    </source>
</evidence>
<dbReference type="InterPro" id="IPR042287">
    <property type="entry name" value="FhaA_N_sf"/>
</dbReference>
<dbReference type="InterPro" id="IPR050923">
    <property type="entry name" value="Cell_Proc_Reg/RNA_Proc"/>
</dbReference>
<dbReference type="Gene3D" id="3.30.2320.60">
    <property type="entry name" value="FhaA, phosphopeptide-binding domain (DUF3662)"/>
    <property type="match status" value="1"/>
</dbReference>
<evidence type="ECO:0000256" key="2">
    <source>
        <dbReference type="SAM" id="MobiDB-lite"/>
    </source>
</evidence>
<keyword evidence="5" id="KW-1185">Reference proteome</keyword>
<dbReference type="PROSITE" id="PS50006">
    <property type="entry name" value="FHA_DOMAIN"/>
    <property type="match status" value="1"/>
</dbReference>
<dbReference type="EMBL" id="VUMY01000003">
    <property type="protein sequence ID" value="MST49042.1"/>
    <property type="molecule type" value="Genomic_DNA"/>
</dbReference>
<dbReference type="PANTHER" id="PTHR23308">
    <property type="entry name" value="NUCLEAR INHIBITOR OF PROTEIN PHOSPHATASE-1"/>
    <property type="match status" value="1"/>
</dbReference>
<dbReference type="InterPro" id="IPR022128">
    <property type="entry name" value="FhaA_N"/>
</dbReference>
<evidence type="ECO:0000313" key="5">
    <source>
        <dbReference type="Proteomes" id="UP000442535"/>
    </source>
</evidence>
<feature type="domain" description="FHA" evidence="3">
    <location>
        <begin position="188"/>
        <end position="237"/>
    </location>
</feature>
<name>A0A7K0K0N3_9ACTO</name>
<sequence length="268" mass="29465">MELFDRVLAKVRQPGVDKPIDITQAIRQEMDKKAIPMSRERTVAPNRFQVFLTPETDAAFEEWGKAALEAEFIRDAQAYAEEQHYSLVGSVQIELLAAEPGARRTEVRSHTIQSAQAVAPPENNVPSGQKKRDDSVTSGPEISPSFRPVSSAAATNRSNADKVLDENQDKPLLEVVGGQTYLLVGDKTVVGRGKNVDISLEDTSVSHQHFEIVRMGTHYVLHDLGSTNGTFVEGNKVAEATLLDRNILTAGRVKMIFWRQAAEEGSGQ</sequence>
<dbReference type="Proteomes" id="UP000442535">
    <property type="component" value="Unassembled WGS sequence"/>
</dbReference>
<proteinExistence type="predicted"/>
<dbReference type="SUPFAM" id="SSF49879">
    <property type="entry name" value="SMAD/FHA domain"/>
    <property type="match status" value="1"/>
</dbReference>